<name>A0A0G2EQ38_PHACM</name>
<feature type="compositionally biased region" description="Basic and acidic residues" evidence="1">
    <location>
        <begin position="212"/>
        <end position="224"/>
    </location>
</feature>
<feature type="region of interest" description="Disordered" evidence="1">
    <location>
        <begin position="201"/>
        <end position="385"/>
    </location>
</feature>
<organism evidence="3 4">
    <name type="scientific">Phaeomoniella chlamydospora</name>
    <name type="common">Phaeoacremonium chlamydosporum</name>
    <dbReference type="NCBI Taxonomy" id="158046"/>
    <lineage>
        <taxon>Eukaryota</taxon>
        <taxon>Fungi</taxon>
        <taxon>Dikarya</taxon>
        <taxon>Ascomycota</taxon>
        <taxon>Pezizomycotina</taxon>
        <taxon>Eurotiomycetes</taxon>
        <taxon>Chaetothyriomycetidae</taxon>
        <taxon>Phaeomoniellales</taxon>
        <taxon>Phaeomoniellaceae</taxon>
        <taxon>Phaeomoniella</taxon>
    </lineage>
</organism>
<evidence type="ECO:0000256" key="2">
    <source>
        <dbReference type="SAM" id="SignalP"/>
    </source>
</evidence>
<keyword evidence="2" id="KW-0732">Signal</keyword>
<evidence type="ECO:0000313" key="4">
    <source>
        <dbReference type="Proteomes" id="UP000053317"/>
    </source>
</evidence>
<protein>
    <submittedName>
        <fullName evidence="3">Uncharacterized protein</fullName>
    </submittedName>
</protein>
<comment type="caution">
    <text evidence="3">The sequence shown here is derived from an EMBL/GenBank/DDBJ whole genome shotgun (WGS) entry which is preliminary data.</text>
</comment>
<feature type="signal peptide" evidence="2">
    <location>
        <begin position="1"/>
        <end position="17"/>
    </location>
</feature>
<dbReference type="AlphaFoldDB" id="A0A0G2EQ38"/>
<reference evidence="3 4" key="1">
    <citation type="submission" date="2015-05" db="EMBL/GenBank/DDBJ databases">
        <title>Distinctive expansion of gene families associated with plant cell wall degradation and secondary metabolism in the genomes of grapevine trunk pathogens.</title>
        <authorList>
            <person name="Lawrence D.P."/>
            <person name="Travadon R."/>
            <person name="Rolshausen P.E."/>
            <person name="Baumgartner K."/>
        </authorList>
    </citation>
    <scope>NUCLEOTIDE SEQUENCE [LARGE SCALE GENOMIC DNA]</scope>
    <source>
        <strain evidence="3">UCRPC4</strain>
    </source>
</reference>
<evidence type="ECO:0000256" key="1">
    <source>
        <dbReference type="SAM" id="MobiDB-lite"/>
    </source>
</evidence>
<feature type="compositionally biased region" description="Polar residues" evidence="1">
    <location>
        <begin position="365"/>
        <end position="385"/>
    </location>
</feature>
<dbReference type="Proteomes" id="UP000053317">
    <property type="component" value="Unassembled WGS sequence"/>
</dbReference>
<feature type="compositionally biased region" description="Basic and acidic residues" evidence="1">
    <location>
        <begin position="106"/>
        <end position="115"/>
    </location>
</feature>
<dbReference type="OrthoDB" id="2402960at2759"/>
<feature type="chain" id="PRO_5002543511" evidence="2">
    <location>
        <begin position="18"/>
        <end position="385"/>
    </location>
</feature>
<feature type="compositionally biased region" description="Basic residues" evidence="1">
    <location>
        <begin position="292"/>
        <end position="302"/>
    </location>
</feature>
<sequence>MALLVLFASFTPQSVTATTDFMDDGGFAQSRGDDDLFDDELIPIEPEEVQQITEKLEDVAIQPEVLQPSRTRGSGGRGGPGRSRGSGRGGRNRGSSTAMPFTKSQDATRTDKEGTDSMPTPDAGEPGAKEAEIEAEPQPAKPQAVRGDRTATGGIKKPKLTEEELNAKMAEAKARSSTVAEAHARALADAASFEERERVAQEKRNAMQAKDAVNRKVMDNEREANRRRKMQAQGIREWDMEKNEEDFAGRGRGRNFMRGAHGGVRYDRSNNADQEPLDEYQQDSPFEGRVSGRGRGKRRGRGGRANGQEWDSGISNGLADSKFASPNFKVHSEFPALPPSLKPQGESTKKPERPIQTGRKVSDVLSGNTESGTWAEQVESSVEAK</sequence>
<feature type="compositionally biased region" description="Basic and acidic residues" evidence="1">
    <location>
        <begin position="236"/>
        <end position="249"/>
    </location>
</feature>
<accession>A0A0G2EQ38</accession>
<feature type="region of interest" description="Disordered" evidence="1">
    <location>
        <begin position="55"/>
        <end position="162"/>
    </location>
</feature>
<feature type="compositionally biased region" description="Gly residues" evidence="1">
    <location>
        <begin position="73"/>
        <end position="89"/>
    </location>
</feature>
<evidence type="ECO:0000313" key="3">
    <source>
        <dbReference type="EMBL" id="KKY24384.1"/>
    </source>
</evidence>
<keyword evidence="4" id="KW-1185">Reference proteome</keyword>
<dbReference type="EMBL" id="LCWF01000060">
    <property type="protein sequence ID" value="KKY24384.1"/>
    <property type="molecule type" value="Genomic_DNA"/>
</dbReference>
<proteinExistence type="predicted"/>
<gene>
    <name evidence="3" type="ORF">UCRPC4_g02494</name>
</gene>
<reference evidence="3 4" key="2">
    <citation type="submission" date="2015-05" db="EMBL/GenBank/DDBJ databases">
        <authorList>
            <person name="Morales-Cruz A."/>
            <person name="Amrine K.C."/>
            <person name="Cantu D."/>
        </authorList>
    </citation>
    <scope>NUCLEOTIDE SEQUENCE [LARGE SCALE GENOMIC DNA]</scope>
    <source>
        <strain evidence="3">UCRPC4</strain>
    </source>
</reference>